<dbReference type="Proteomes" id="UP000275846">
    <property type="component" value="Unassembled WGS sequence"/>
</dbReference>
<dbReference type="AlphaFoldDB" id="A0A183TJC9"/>
<dbReference type="EMBL" id="UYSU01041257">
    <property type="protein sequence ID" value="VDM02963.1"/>
    <property type="molecule type" value="Genomic_DNA"/>
</dbReference>
<proteinExistence type="predicted"/>
<dbReference type="PANTHER" id="PTHR47027">
    <property type="entry name" value="REVERSE TRANSCRIPTASE DOMAIN-CONTAINING PROTEIN"/>
    <property type="match status" value="1"/>
</dbReference>
<organism evidence="3">
    <name type="scientific">Schistocephalus solidus</name>
    <name type="common">Tapeworm</name>
    <dbReference type="NCBI Taxonomy" id="70667"/>
    <lineage>
        <taxon>Eukaryota</taxon>
        <taxon>Metazoa</taxon>
        <taxon>Spiralia</taxon>
        <taxon>Lophotrochozoa</taxon>
        <taxon>Platyhelminthes</taxon>
        <taxon>Cestoda</taxon>
        <taxon>Eucestoda</taxon>
        <taxon>Diphyllobothriidea</taxon>
        <taxon>Diphyllobothriidae</taxon>
        <taxon>Schistocephalus</taxon>
    </lineage>
</organism>
<dbReference type="PANTHER" id="PTHR47027:SF25">
    <property type="entry name" value="REVERSE TRANSCRIPTASE DOMAIN-CONTAINING PROTEIN"/>
    <property type="match status" value="1"/>
</dbReference>
<keyword evidence="2" id="KW-1185">Reference proteome</keyword>
<accession>A0A183TJC9</accession>
<dbReference type="WBParaSite" id="SSLN_0001721001-mRNA-1">
    <property type="protein sequence ID" value="SSLN_0001721001-mRNA-1"/>
    <property type="gene ID" value="SSLN_0001721001"/>
</dbReference>
<evidence type="ECO:0000313" key="3">
    <source>
        <dbReference type="WBParaSite" id="SSLN_0001721001-mRNA-1"/>
    </source>
</evidence>
<name>A0A183TJC9_SCHSO</name>
<sequence length="257" mass="29911">MLEGANVPEPWYQSLTSHSLYQYNVDVCCLSEVRIPNSGSLEIKILGANSHFTLYHSGPRDFAGRHDETIALSQQANRALLAWEPVNERMAYARSKGDFQNISIISVKCLWTQRDISIDTKIRIYRVSVQSVLVYGCECWATRIEDERKFEAFDHHCLRTILRVKYKDFVSNETVHNRCANIARISQAIQELRLSWLGRVLHRPPYEFSVTALEPTPLPNWRHRRGGQLKIWLDTVRQDMEVVLGPSVFGIRRWRRE</sequence>
<reference evidence="1 2" key="2">
    <citation type="submission" date="2018-11" db="EMBL/GenBank/DDBJ databases">
        <authorList>
            <consortium name="Pathogen Informatics"/>
        </authorList>
    </citation>
    <scope>NUCLEOTIDE SEQUENCE [LARGE SCALE GENOMIC DNA]</scope>
    <source>
        <strain evidence="1 2">NST_G2</strain>
    </source>
</reference>
<gene>
    <name evidence="1" type="ORF">SSLN_LOCUS16577</name>
</gene>
<reference evidence="3" key="1">
    <citation type="submission" date="2016-06" db="UniProtKB">
        <authorList>
            <consortium name="WormBaseParasite"/>
        </authorList>
    </citation>
    <scope>IDENTIFICATION</scope>
</reference>
<evidence type="ECO:0000313" key="2">
    <source>
        <dbReference type="Proteomes" id="UP000275846"/>
    </source>
</evidence>
<evidence type="ECO:0000313" key="1">
    <source>
        <dbReference type="EMBL" id="VDM02963.1"/>
    </source>
</evidence>
<protein>
    <submittedName>
        <fullName evidence="1 3">Uncharacterized protein</fullName>
    </submittedName>
</protein>
<dbReference type="OrthoDB" id="424543at2759"/>